<reference evidence="1" key="1">
    <citation type="submission" date="2021-08" db="EMBL/GenBank/DDBJ databases">
        <title>The first chromosome-level gecko genome reveals the dynamic sex chromosomes of Neotropical dwarf geckos (Sphaerodactylidae: Sphaerodactylus).</title>
        <authorList>
            <person name="Pinto B.J."/>
            <person name="Keating S.E."/>
            <person name="Gamble T."/>
        </authorList>
    </citation>
    <scope>NUCLEOTIDE SEQUENCE</scope>
    <source>
        <strain evidence="1">TG3544</strain>
    </source>
</reference>
<evidence type="ECO:0000313" key="2">
    <source>
        <dbReference type="Proteomes" id="UP000827872"/>
    </source>
</evidence>
<dbReference type="EMBL" id="CM037616">
    <property type="protein sequence ID" value="KAH7993042.1"/>
    <property type="molecule type" value="Genomic_DNA"/>
</dbReference>
<keyword evidence="2" id="KW-1185">Reference proteome</keyword>
<organism evidence="1 2">
    <name type="scientific">Sphaerodactylus townsendi</name>
    <dbReference type="NCBI Taxonomy" id="933632"/>
    <lineage>
        <taxon>Eukaryota</taxon>
        <taxon>Metazoa</taxon>
        <taxon>Chordata</taxon>
        <taxon>Craniata</taxon>
        <taxon>Vertebrata</taxon>
        <taxon>Euteleostomi</taxon>
        <taxon>Lepidosauria</taxon>
        <taxon>Squamata</taxon>
        <taxon>Bifurcata</taxon>
        <taxon>Gekkota</taxon>
        <taxon>Sphaerodactylidae</taxon>
        <taxon>Sphaerodactylus</taxon>
    </lineage>
</organism>
<sequence length="93" mass="10890">MLVCRMRIVDAVILQTVLEQLRCSPVYKHRVDSAKLLAFIGLETIQQESLEEDVFNVLLEKLYEEPFLVVRQSVALTVEDLNMKKRIWDIVEK</sequence>
<protein>
    <submittedName>
        <fullName evidence="1">Uncharacterized protein</fullName>
    </submittedName>
</protein>
<dbReference type="Proteomes" id="UP000827872">
    <property type="component" value="Linkage Group LG03"/>
</dbReference>
<accession>A0ACB8EK71</accession>
<proteinExistence type="predicted"/>
<name>A0ACB8EK71_9SAUR</name>
<evidence type="ECO:0000313" key="1">
    <source>
        <dbReference type="EMBL" id="KAH7993042.1"/>
    </source>
</evidence>
<gene>
    <name evidence="1" type="ORF">K3G42_028844</name>
</gene>
<comment type="caution">
    <text evidence="1">The sequence shown here is derived from an EMBL/GenBank/DDBJ whole genome shotgun (WGS) entry which is preliminary data.</text>
</comment>